<dbReference type="Proteomes" id="UP000199144">
    <property type="component" value="Unassembled WGS sequence"/>
</dbReference>
<dbReference type="InterPro" id="IPR006913">
    <property type="entry name" value="CENP-V/GFA"/>
</dbReference>
<protein>
    <submittedName>
        <fullName evidence="5">Glutathione-dependent formaldehyde-activating enzyme</fullName>
    </submittedName>
</protein>
<keyword evidence="3" id="KW-0862">Zinc</keyword>
<evidence type="ECO:0000256" key="1">
    <source>
        <dbReference type="ARBA" id="ARBA00005495"/>
    </source>
</evidence>
<dbReference type="AlphaFoldDB" id="A0A1I4HF17"/>
<evidence type="ECO:0000256" key="3">
    <source>
        <dbReference type="ARBA" id="ARBA00022833"/>
    </source>
</evidence>
<evidence type="ECO:0000256" key="2">
    <source>
        <dbReference type="ARBA" id="ARBA00022723"/>
    </source>
</evidence>
<accession>A0A1I4HF17</accession>
<dbReference type="STRING" id="254406.SAMN04488042_10164"/>
<comment type="similarity">
    <text evidence="1">Belongs to the Gfa family.</text>
</comment>
<dbReference type="PANTHER" id="PTHR28620:SF1">
    <property type="entry name" value="CENP-V_GFA DOMAIN-CONTAINING PROTEIN"/>
    <property type="match status" value="1"/>
</dbReference>
<dbReference type="PANTHER" id="PTHR28620">
    <property type="entry name" value="CENTROMERE PROTEIN V"/>
    <property type="match status" value="1"/>
</dbReference>
<dbReference type="PROSITE" id="PS51891">
    <property type="entry name" value="CENP_V_GFA"/>
    <property type="match status" value="1"/>
</dbReference>
<keyword evidence="6" id="KW-1185">Reference proteome</keyword>
<dbReference type="GO" id="GO:0016846">
    <property type="term" value="F:carbon-sulfur lyase activity"/>
    <property type="evidence" value="ECO:0007669"/>
    <property type="project" value="InterPro"/>
</dbReference>
<dbReference type="RefSeq" id="WP_093089967.1">
    <property type="nucleotide sequence ID" value="NZ_FOTQ01000001.1"/>
</dbReference>
<name>A0A1I4HF17_9RHOB</name>
<evidence type="ECO:0000313" key="5">
    <source>
        <dbReference type="EMBL" id="SFL40340.1"/>
    </source>
</evidence>
<dbReference type="EMBL" id="FOTQ01000001">
    <property type="protein sequence ID" value="SFL40340.1"/>
    <property type="molecule type" value="Genomic_DNA"/>
</dbReference>
<keyword evidence="2" id="KW-0479">Metal-binding</keyword>
<dbReference type="Gene3D" id="2.170.150.70">
    <property type="match status" value="1"/>
</dbReference>
<sequence length="136" mass="15357">MIYDGACHCGFVRFRVEADIDHVRVCDCSICHQRGALIYRVPDAALTLLTPLSELSQYEWGSRTAKDYFCPRCGILPFRRPSAPTRQEQAEGVQPFDGWAINTRCLPGFDPSTVPLRPIYGSRILHDDASRRSETP</sequence>
<feature type="domain" description="CENP-V/GFA" evidence="4">
    <location>
        <begin position="3"/>
        <end position="125"/>
    </location>
</feature>
<proteinExistence type="inferred from homology"/>
<organism evidence="5 6">
    <name type="scientific">Shimia aestuarii</name>
    <dbReference type="NCBI Taxonomy" id="254406"/>
    <lineage>
        <taxon>Bacteria</taxon>
        <taxon>Pseudomonadati</taxon>
        <taxon>Pseudomonadota</taxon>
        <taxon>Alphaproteobacteria</taxon>
        <taxon>Rhodobacterales</taxon>
        <taxon>Roseobacteraceae</taxon>
    </lineage>
</organism>
<dbReference type="SUPFAM" id="SSF51316">
    <property type="entry name" value="Mss4-like"/>
    <property type="match status" value="1"/>
</dbReference>
<dbReference type="InterPro" id="IPR011057">
    <property type="entry name" value="Mss4-like_sf"/>
</dbReference>
<dbReference type="InterPro" id="IPR052355">
    <property type="entry name" value="CENP-V-like"/>
</dbReference>
<reference evidence="5 6" key="1">
    <citation type="submission" date="2016-10" db="EMBL/GenBank/DDBJ databases">
        <authorList>
            <person name="de Groot N.N."/>
        </authorList>
    </citation>
    <scope>NUCLEOTIDE SEQUENCE [LARGE SCALE GENOMIC DNA]</scope>
    <source>
        <strain evidence="5 6">DSM 15283</strain>
    </source>
</reference>
<dbReference type="GO" id="GO:0046872">
    <property type="term" value="F:metal ion binding"/>
    <property type="evidence" value="ECO:0007669"/>
    <property type="project" value="UniProtKB-KW"/>
</dbReference>
<evidence type="ECO:0000259" key="4">
    <source>
        <dbReference type="PROSITE" id="PS51891"/>
    </source>
</evidence>
<dbReference type="OrthoDB" id="9807246at2"/>
<evidence type="ECO:0000313" key="6">
    <source>
        <dbReference type="Proteomes" id="UP000199144"/>
    </source>
</evidence>
<dbReference type="Pfam" id="PF04828">
    <property type="entry name" value="GFA"/>
    <property type="match status" value="1"/>
</dbReference>
<gene>
    <name evidence="5" type="ORF">SAMN04488042_10164</name>
</gene>